<name>A0A5C5Z789_9BACT</name>
<dbReference type="Gene3D" id="3.30.1320.10">
    <property type="match status" value="1"/>
</dbReference>
<dbReference type="OrthoDB" id="9807878at2"/>
<proteinExistence type="inferred from homology"/>
<evidence type="ECO:0000313" key="5">
    <source>
        <dbReference type="EMBL" id="TWT83164.1"/>
    </source>
</evidence>
<gene>
    <name evidence="3 5" type="primary">rpsP</name>
    <name evidence="5" type="ORF">CA13_46270</name>
</gene>
<protein>
    <recommendedName>
        <fullName evidence="3">Small ribosomal subunit protein bS16</fullName>
    </recommendedName>
</protein>
<keyword evidence="2 3" id="KW-0687">Ribonucleoprotein</keyword>
<reference evidence="5 6" key="1">
    <citation type="submission" date="2019-02" db="EMBL/GenBank/DDBJ databases">
        <title>Deep-cultivation of Planctomycetes and their phenomic and genomic characterization uncovers novel biology.</title>
        <authorList>
            <person name="Wiegand S."/>
            <person name="Jogler M."/>
            <person name="Boedeker C."/>
            <person name="Pinto D."/>
            <person name="Vollmers J."/>
            <person name="Rivas-Marin E."/>
            <person name="Kohn T."/>
            <person name="Peeters S.H."/>
            <person name="Heuer A."/>
            <person name="Rast P."/>
            <person name="Oberbeckmann S."/>
            <person name="Bunk B."/>
            <person name="Jeske O."/>
            <person name="Meyerdierks A."/>
            <person name="Storesund J.E."/>
            <person name="Kallscheuer N."/>
            <person name="Luecker S."/>
            <person name="Lage O.M."/>
            <person name="Pohl T."/>
            <person name="Merkel B.J."/>
            <person name="Hornburger P."/>
            <person name="Mueller R.-W."/>
            <person name="Bruemmer F."/>
            <person name="Labrenz M."/>
            <person name="Spormann A.M."/>
            <person name="Op Den Camp H."/>
            <person name="Overmann J."/>
            <person name="Amann R."/>
            <person name="Jetten M.S.M."/>
            <person name="Mascher T."/>
            <person name="Medema M.H."/>
            <person name="Devos D.P."/>
            <person name="Kaster A.-K."/>
            <person name="Ovreas L."/>
            <person name="Rohde M."/>
            <person name="Galperin M.Y."/>
            <person name="Jogler C."/>
        </authorList>
    </citation>
    <scope>NUCLEOTIDE SEQUENCE [LARGE SCALE GENOMIC DNA]</scope>
    <source>
        <strain evidence="5 6">CA13</strain>
    </source>
</reference>
<dbReference type="GO" id="GO:0015935">
    <property type="term" value="C:small ribosomal subunit"/>
    <property type="evidence" value="ECO:0007669"/>
    <property type="project" value="TreeGrafter"/>
</dbReference>
<feature type="region of interest" description="Disordered" evidence="4">
    <location>
        <begin position="102"/>
        <end position="144"/>
    </location>
</feature>
<dbReference type="Proteomes" id="UP000315010">
    <property type="component" value="Unassembled WGS sequence"/>
</dbReference>
<dbReference type="EMBL" id="SJPJ01000001">
    <property type="protein sequence ID" value="TWT83164.1"/>
    <property type="molecule type" value="Genomic_DNA"/>
</dbReference>
<dbReference type="InterPro" id="IPR000307">
    <property type="entry name" value="Ribosomal_bS16"/>
</dbReference>
<dbReference type="GO" id="GO:0006412">
    <property type="term" value="P:translation"/>
    <property type="evidence" value="ECO:0007669"/>
    <property type="project" value="UniProtKB-UniRule"/>
</dbReference>
<feature type="compositionally biased region" description="Low complexity" evidence="4">
    <location>
        <begin position="123"/>
        <end position="144"/>
    </location>
</feature>
<dbReference type="GO" id="GO:0003735">
    <property type="term" value="F:structural constituent of ribosome"/>
    <property type="evidence" value="ECO:0007669"/>
    <property type="project" value="InterPro"/>
</dbReference>
<evidence type="ECO:0000256" key="3">
    <source>
        <dbReference type="HAMAP-Rule" id="MF_00385"/>
    </source>
</evidence>
<comment type="caution">
    <text evidence="5">The sequence shown here is derived from an EMBL/GenBank/DDBJ whole genome shotgun (WGS) entry which is preliminary data.</text>
</comment>
<dbReference type="Pfam" id="PF00886">
    <property type="entry name" value="Ribosomal_S16"/>
    <property type="match status" value="1"/>
</dbReference>
<dbReference type="PANTHER" id="PTHR12919">
    <property type="entry name" value="30S RIBOSOMAL PROTEIN S16"/>
    <property type="match status" value="1"/>
</dbReference>
<keyword evidence="1 3" id="KW-0689">Ribosomal protein</keyword>
<dbReference type="NCBIfam" id="TIGR00002">
    <property type="entry name" value="S16"/>
    <property type="match status" value="1"/>
</dbReference>
<evidence type="ECO:0000256" key="2">
    <source>
        <dbReference type="ARBA" id="ARBA00023274"/>
    </source>
</evidence>
<accession>A0A5C5Z789</accession>
<dbReference type="SUPFAM" id="SSF54565">
    <property type="entry name" value="Ribosomal protein S16"/>
    <property type="match status" value="1"/>
</dbReference>
<dbReference type="HAMAP" id="MF_00385">
    <property type="entry name" value="Ribosomal_bS16"/>
    <property type="match status" value="1"/>
</dbReference>
<dbReference type="GO" id="GO:0005737">
    <property type="term" value="C:cytoplasm"/>
    <property type="evidence" value="ECO:0007669"/>
    <property type="project" value="UniProtKB-ARBA"/>
</dbReference>
<dbReference type="InterPro" id="IPR023803">
    <property type="entry name" value="Ribosomal_bS16_dom_sf"/>
</dbReference>
<keyword evidence="6" id="KW-1185">Reference proteome</keyword>
<dbReference type="PANTHER" id="PTHR12919:SF20">
    <property type="entry name" value="SMALL RIBOSOMAL SUBUNIT PROTEIN BS16M"/>
    <property type="match status" value="1"/>
</dbReference>
<sequence>MAVRIRMKKMGRTHRPFYRVCAMDQRSPRDGRVIEELGYYDPMCPETDARVLLKSDRVDHWLSVGAQPSDKVAVLIKKYGTEGTHLEQQKAALERLGKRKEYTFVPEPAAPKKPEAPAEEASTEGAPAEEAAATEEAAPEAASE</sequence>
<organism evidence="5 6">
    <name type="scientific">Novipirellula herctigrandis</name>
    <dbReference type="NCBI Taxonomy" id="2527986"/>
    <lineage>
        <taxon>Bacteria</taxon>
        <taxon>Pseudomonadati</taxon>
        <taxon>Planctomycetota</taxon>
        <taxon>Planctomycetia</taxon>
        <taxon>Pirellulales</taxon>
        <taxon>Pirellulaceae</taxon>
        <taxon>Novipirellula</taxon>
    </lineage>
</organism>
<evidence type="ECO:0000256" key="4">
    <source>
        <dbReference type="SAM" id="MobiDB-lite"/>
    </source>
</evidence>
<evidence type="ECO:0000256" key="1">
    <source>
        <dbReference type="ARBA" id="ARBA00022980"/>
    </source>
</evidence>
<dbReference type="AlphaFoldDB" id="A0A5C5Z789"/>
<comment type="similarity">
    <text evidence="3">Belongs to the bacterial ribosomal protein bS16 family.</text>
</comment>
<evidence type="ECO:0000313" key="6">
    <source>
        <dbReference type="Proteomes" id="UP000315010"/>
    </source>
</evidence>